<dbReference type="PROSITE" id="PS51257">
    <property type="entry name" value="PROKAR_LIPOPROTEIN"/>
    <property type="match status" value="1"/>
</dbReference>
<dbReference type="RefSeq" id="WP_089835836.1">
    <property type="nucleotide sequence ID" value="NZ_FNBN01000007.1"/>
</dbReference>
<dbReference type="AlphaFoldDB" id="A0A1G7Y5A9"/>
<dbReference type="Proteomes" id="UP000199045">
    <property type="component" value="Unassembled WGS sequence"/>
</dbReference>
<protein>
    <submittedName>
        <fullName evidence="1">Uncharacterized protein</fullName>
    </submittedName>
</protein>
<dbReference type="EMBL" id="FNBN01000007">
    <property type="protein sequence ID" value="SDG91543.1"/>
    <property type="molecule type" value="Genomic_DNA"/>
</dbReference>
<sequence>MRKNRLLPLITICLVILSVSCKKSTDITPETPESLKTATTADSNTPAVEASLLQYYFDYALYVRNIAGTKKAFNYSKEEIAKFRAEKFDKMIDNYLLYEKNLLIQKGTLKTESIQPFGAGDPPKKIFSGTASLTGAAGNMYVLTQMTTNSNASSITDANFSWGGVHGTMQSVGNLEQSYYQGVLTYKQYYSETVIGPGGVSRTSNLAVYGNIYGGSMTVNVMSISPP</sequence>
<gene>
    <name evidence="1" type="ORF">SAMN04488121_107206</name>
</gene>
<accession>A0A1G7Y5A9</accession>
<organism evidence="1 2">
    <name type="scientific">Chitinophaga filiformis</name>
    <name type="common">Myxococcus filiformis</name>
    <name type="synonym">Flexibacter filiformis</name>
    <dbReference type="NCBI Taxonomy" id="104663"/>
    <lineage>
        <taxon>Bacteria</taxon>
        <taxon>Pseudomonadati</taxon>
        <taxon>Bacteroidota</taxon>
        <taxon>Chitinophagia</taxon>
        <taxon>Chitinophagales</taxon>
        <taxon>Chitinophagaceae</taxon>
        <taxon>Chitinophaga</taxon>
    </lineage>
</organism>
<evidence type="ECO:0000313" key="1">
    <source>
        <dbReference type="EMBL" id="SDG91543.1"/>
    </source>
</evidence>
<evidence type="ECO:0000313" key="2">
    <source>
        <dbReference type="Proteomes" id="UP000199045"/>
    </source>
</evidence>
<reference evidence="1 2" key="1">
    <citation type="submission" date="2016-10" db="EMBL/GenBank/DDBJ databases">
        <authorList>
            <person name="de Groot N.N."/>
        </authorList>
    </citation>
    <scope>NUCLEOTIDE SEQUENCE [LARGE SCALE GENOMIC DNA]</scope>
    <source>
        <strain evidence="1 2">DSM 527</strain>
    </source>
</reference>
<proteinExistence type="predicted"/>
<name>A0A1G7Y5A9_CHIFI</name>